<reference evidence="1 2" key="1">
    <citation type="submission" date="2019-11" db="EMBL/GenBank/DDBJ databases">
        <title>Draft Genome Sequence of Plant Growth-Promoting Rhizosphere-Associated Bacteria.</title>
        <authorList>
            <person name="Vasilyev I.Y."/>
            <person name="Radchenko V."/>
            <person name="Ilnitskaya E.V."/>
        </authorList>
    </citation>
    <scope>NUCLEOTIDE SEQUENCE [LARGE SCALE GENOMIC DNA]</scope>
    <source>
        <strain evidence="1 2">VRA_MhP_f</strain>
    </source>
</reference>
<gene>
    <name evidence="1" type="ORF">GKC49_10410</name>
</gene>
<organism evidence="1 2">
    <name type="scientific">Enterobacter agglomerans</name>
    <name type="common">Erwinia herbicola</name>
    <name type="synonym">Pantoea agglomerans</name>
    <dbReference type="NCBI Taxonomy" id="549"/>
    <lineage>
        <taxon>Bacteria</taxon>
        <taxon>Pseudomonadati</taxon>
        <taxon>Pseudomonadota</taxon>
        <taxon>Gammaproteobacteria</taxon>
        <taxon>Enterobacterales</taxon>
        <taxon>Erwiniaceae</taxon>
        <taxon>Pantoea</taxon>
        <taxon>Pantoea agglomerans group</taxon>
    </lineage>
</organism>
<dbReference type="Pfam" id="PF10758">
    <property type="entry name" value="DUF2586"/>
    <property type="match status" value="1"/>
</dbReference>
<dbReference type="AlphaFoldDB" id="A0A7X2MLR6"/>
<evidence type="ECO:0000313" key="2">
    <source>
        <dbReference type="Proteomes" id="UP000461948"/>
    </source>
</evidence>
<name>A0A7X2MLR6_ENTAG</name>
<dbReference type="Proteomes" id="UP000461948">
    <property type="component" value="Unassembled WGS sequence"/>
</dbReference>
<proteinExistence type="predicted"/>
<feature type="non-terminal residue" evidence="1">
    <location>
        <position position="1"/>
    </location>
</feature>
<dbReference type="EMBL" id="WKLC01000377">
    <property type="protein sequence ID" value="MSE15523.1"/>
    <property type="molecule type" value="Genomic_DNA"/>
</dbReference>
<accession>A0A7X2MLR6</accession>
<evidence type="ECO:0000313" key="1">
    <source>
        <dbReference type="EMBL" id="MSE15523.1"/>
    </source>
</evidence>
<sequence>LGSDSLPVDGKDSVLELATLQALETLRFSVPMWYPDYDGLYWSDGRTLDVEGGDYQVIEYLRIADKIARRVRLLAIARIADRTLNSTPGSIAAAQQSFAKPLREMSQSVQISGIRFPGEVKSPRDGDVSISWKSAKQVEIYIVMRPVESPKEITVGLLLDTSLDSTEEAA</sequence>
<comment type="caution">
    <text evidence="1">The sequence shown here is derived from an EMBL/GenBank/DDBJ whole genome shotgun (WGS) entry which is preliminary data.</text>
</comment>
<dbReference type="InterPro" id="IPR019694">
    <property type="entry name" value="Phage_HP1_Orf23"/>
</dbReference>
<protein>
    <submittedName>
        <fullName evidence="1">DUF2586 family protein</fullName>
    </submittedName>
</protein>